<dbReference type="Pfam" id="PF02289">
    <property type="entry name" value="MCH"/>
    <property type="match status" value="1"/>
</dbReference>
<dbReference type="GO" id="GO:0005737">
    <property type="term" value="C:cytoplasm"/>
    <property type="evidence" value="ECO:0007669"/>
    <property type="project" value="UniProtKB-SubCell"/>
</dbReference>
<organism evidence="13 14">
    <name type="scientific">Candidatus Desulfobacillus denitrificans</name>
    <dbReference type="NCBI Taxonomy" id="2608985"/>
    <lineage>
        <taxon>Bacteria</taxon>
        <taxon>Pseudomonadati</taxon>
        <taxon>Pseudomonadota</taxon>
        <taxon>Betaproteobacteria</taxon>
        <taxon>Candidatus Desulfobacillus</taxon>
    </lineage>
</organism>
<evidence type="ECO:0000256" key="11">
    <source>
        <dbReference type="ARBA" id="ARBA00048684"/>
    </source>
</evidence>
<dbReference type="EMBL" id="AP021857">
    <property type="protein sequence ID" value="BBO21870.1"/>
    <property type="molecule type" value="Genomic_DNA"/>
</dbReference>
<dbReference type="UniPathway" id="UPA00562">
    <property type="reaction ID" value="UER00703"/>
</dbReference>
<evidence type="ECO:0000256" key="3">
    <source>
        <dbReference type="ARBA" id="ARBA00005087"/>
    </source>
</evidence>
<comment type="similarity">
    <text evidence="4 12">Belongs to the MCH family.</text>
</comment>
<dbReference type="InterPro" id="IPR003209">
    <property type="entry name" value="METHMP_CycHdrlase"/>
</dbReference>
<sequence length="322" mass="33279">MNTTPSVNALAAPLADSLCADAERLRLKVSGGGDAPRVVDAGIACAGGIEAGRRIAEICLGGLGRVRVAAGGDAWPLALAVTSSQPALACLASQYAGWSLAHGEGKQAWFSLGSGPVRALARKEELFAELGYADRHDRSVLVLETDQPPPPAVVGKVLGDAGLAPGGLTIVLTPTASLAGTTQVVARVLEVALHKAHALGFDPRAVVDGIGCAPLPTPGRDFLTAMARTNDAILYGGAVQLMVDCDDDAAEELCRRLPASCSPDYGRSFGELFKAAGHDFYKLDPMLFAPARAVVGNLRSGRSFSAGAVDRERLLGFWLGQA</sequence>
<evidence type="ECO:0000256" key="4">
    <source>
        <dbReference type="ARBA" id="ARBA00006902"/>
    </source>
</evidence>
<keyword evidence="8 12" id="KW-0554">One-carbon metabolism</keyword>
<dbReference type="SUPFAM" id="SSF56199">
    <property type="entry name" value="Methenyltetrahydromethanopterin cyclohydrolase"/>
    <property type="match status" value="1"/>
</dbReference>
<dbReference type="Proteomes" id="UP000662914">
    <property type="component" value="Chromosome"/>
</dbReference>
<evidence type="ECO:0000256" key="1">
    <source>
        <dbReference type="ARBA" id="ARBA00004058"/>
    </source>
</evidence>
<reference evidence="13" key="1">
    <citation type="journal article" name="DNA Res.">
        <title>The physiological potential of anammox bacteria as revealed by their core genome structure.</title>
        <authorList>
            <person name="Okubo T."/>
            <person name="Toyoda A."/>
            <person name="Fukuhara K."/>
            <person name="Uchiyama I."/>
            <person name="Harigaya Y."/>
            <person name="Kuroiwa M."/>
            <person name="Suzuki T."/>
            <person name="Murakami Y."/>
            <person name="Suwa Y."/>
            <person name="Takami H."/>
        </authorList>
    </citation>
    <scope>NUCLEOTIDE SEQUENCE</scope>
    <source>
        <strain evidence="13">317325-3</strain>
    </source>
</reference>
<evidence type="ECO:0000256" key="10">
    <source>
        <dbReference type="ARBA" id="ARBA00030468"/>
    </source>
</evidence>
<dbReference type="NCBIfam" id="TIGR03120">
    <property type="entry name" value="one_C_mch"/>
    <property type="match status" value="1"/>
</dbReference>
<dbReference type="HAMAP" id="MF_00486">
    <property type="entry name" value="McH"/>
    <property type="match status" value="1"/>
</dbReference>
<comment type="function">
    <text evidence="1 12">Catalyzes the hydrolysis of methenyl-H(4)MPT(+) to 5-formyl-H(4)MPT.</text>
</comment>
<protein>
    <recommendedName>
        <fullName evidence="6 12">Methenyltetrahydromethanopterin cyclohydrolase</fullName>
        <ecNumber evidence="5 12">3.5.4.27</ecNumber>
    </recommendedName>
    <alternativeName>
        <fullName evidence="10 12">Methenyl-H4MPT cyclohydrolase</fullName>
    </alternativeName>
</protein>
<name>A0A809R2N5_9PROT</name>
<evidence type="ECO:0000256" key="7">
    <source>
        <dbReference type="ARBA" id="ARBA00022490"/>
    </source>
</evidence>
<dbReference type="EC" id="3.5.4.27" evidence="5 12"/>
<evidence type="ECO:0000256" key="8">
    <source>
        <dbReference type="ARBA" id="ARBA00022563"/>
    </source>
</evidence>
<dbReference type="GO" id="GO:0018759">
    <property type="term" value="F:methenyltetrahydromethanopterin cyclohydrolase activity"/>
    <property type="evidence" value="ECO:0007669"/>
    <property type="project" value="UniProtKB-UniRule"/>
</dbReference>
<dbReference type="KEGG" id="ddz:DSYM_25690"/>
<evidence type="ECO:0000256" key="9">
    <source>
        <dbReference type="ARBA" id="ARBA00022801"/>
    </source>
</evidence>
<dbReference type="GO" id="GO:0006730">
    <property type="term" value="P:one-carbon metabolic process"/>
    <property type="evidence" value="ECO:0007669"/>
    <property type="project" value="UniProtKB-UniRule"/>
</dbReference>
<dbReference type="AlphaFoldDB" id="A0A809R2N5"/>
<gene>
    <name evidence="12" type="primary">mch</name>
    <name evidence="13" type="ORF">DSYM_25690</name>
</gene>
<proteinExistence type="inferred from homology"/>
<evidence type="ECO:0000313" key="14">
    <source>
        <dbReference type="Proteomes" id="UP000662914"/>
    </source>
</evidence>
<dbReference type="Gene3D" id="3.10.340.11">
    <property type="entry name" value="Methenyltetrahydromethanopterin Cyclohydrolase, Chain A, domain 1"/>
    <property type="match status" value="1"/>
</dbReference>
<accession>A0A809R2N5</accession>
<dbReference type="CDD" id="cd00545">
    <property type="entry name" value="MCH"/>
    <property type="match status" value="1"/>
</dbReference>
<dbReference type="Gene3D" id="3.30.1030.10">
    <property type="entry name" value="Methenyltetrahydromethanopterin Cyclohydrolase, Chain A, domain 2"/>
    <property type="match status" value="1"/>
</dbReference>
<comment type="subcellular location">
    <subcellularLocation>
        <location evidence="2 12">Cytoplasm</location>
    </subcellularLocation>
</comment>
<keyword evidence="7 12" id="KW-0963">Cytoplasm</keyword>
<evidence type="ECO:0000256" key="6">
    <source>
        <dbReference type="ARBA" id="ARBA00020597"/>
    </source>
</evidence>
<keyword evidence="9 12" id="KW-0378">Hydrolase</keyword>
<comment type="pathway">
    <text evidence="3 12">One-carbon metabolism; formaldehyde degradation; formate from formaldehyde (H(4)MPT route): step 3/5.</text>
</comment>
<evidence type="ECO:0000313" key="13">
    <source>
        <dbReference type="EMBL" id="BBO21870.1"/>
    </source>
</evidence>
<evidence type="ECO:0000256" key="5">
    <source>
        <dbReference type="ARBA" id="ARBA00012765"/>
    </source>
</evidence>
<evidence type="ECO:0000256" key="12">
    <source>
        <dbReference type="HAMAP-Rule" id="MF_00486"/>
    </source>
</evidence>
<evidence type="ECO:0000256" key="2">
    <source>
        <dbReference type="ARBA" id="ARBA00004496"/>
    </source>
</evidence>
<comment type="catalytic activity">
    <reaction evidence="11 12">
        <text>5,10-methenyl-5,6,7,8-tetrahydromethanopterin + H2O = N(5)-formyl-5,6,7,8-tetrahydromethanopterin + H(+)</text>
        <dbReference type="Rhea" id="RHEA:19053"/>
        <dbReference type="ChEBI" id="CHEBI:15377"/>
        <dbReference type="ChEBI" id="CHEBI:15378"/>
        <dbReference type="ChEBI" id="CHEBI:58018"/>
        <dbReference type="ChEBI" id="CHEBI:58337"/>
        <dbReference type="EC" id="3.5.4.27"/>
    </reaction>
</comment>
<dbReference type="GO" id="GO:0046294">
    <property type="term" value="P:formaldehyde catabolic process"/>
    <property type="evidence" value="ECO:0007669"/>
    <property type="project" value="UniProtKB-UniRule"/>
</dbReference>